<protein>
    <recommendedName>
        <fullName evidence="4">Lipoprotein</fullName>
    </recommendedName>
</protein>
<dbReference type="EMBL" id="AP024546">
    <property type="protein sequence ID" value="BCT96802.1"/>
    <property type="molecule type" value="Genomic_DNA"/>
</dbReference>
<evidence type="ECO:0008006" key="4">
    <source>
        <dbReference type="Google" id="ProtNLM"/>
    </source>
</evidence>
<proteinExistence type="predicted"/>
<dbReference type="Proteomes" id="UP000680514">
    <property type="component" value="Chromosome"/>
</dbReference>
<evidence type="ECO:0000313" key="3">
    <source>
        <dbReference type="Proteomes" id="UP000680514"/>
    </source>
</evidence>
<organism evidence="2 3">
    <name type="scientific">Lysobacter helvus</name>
    <dbReference type="NCBI Taxonomy" id="2675059"/>
    <lineage>
        <taxon>Bacteria</taxon>
        <taxon>Pseudomonadati</taxon>
        <taxon>Pseudomonadota</taxon>
        <taxon>Gammaproteobacteria</taxon>
        <taxon>Lysobacterales</taxon>
        <taxon>Lysobacteraceae</taxon>
        <taxon>Lysobacter</taxon>
    </lineage>
</organism>
<keyword evidence="3" id="KW-1185">Reference proteome</keyword>
<sequence>MTRAFVATAVLMLALAPSRAASVPPVPLPSEAATNSAAACATPRTMAAVRPSGKSYELVLTVENPGAEPLALVDYYFFENMLDLRAVPSGESNGLALIVPLLSPGPRPLIVAPFAKIERTYQLSASFPALEKTLESKDVLVSWQLTLAGEKVCFSQKLASSAWLRKRTKS</sequence>
<keyword evidence="1" id="KW-0732">Signal</keyword>
<gene>
    <name evidence="2" type="ORF">LYSHEL_26730</name>
</gene>
<evidence type="ECO:0000256" key="1">
    <source>
        <dbReference type="SAM" id="SignalP"/>
    </source>
</evidence>
<reference evidence="2 3" key="1">
    <citation type="submission" date="2021-03" db="EMBL/GenBank/DDBJ databases">
        <title>Complete Genome Sequences of Two Lysobacter Strains Isolated from Sea Water (Lysobacter caseinilyticus) and Soil (Lysobacter helvus) in South Korea.</title>
        <authorList>
            <person name="Watanabe Y."/>
            <person name="Arakawa K."/>
        </authorList>
    </citation>
    <scope>NUCLEOTIDE SEQUENCE [LARGE SCALE GENOMIC DNA]</scope>
    <source>
        <strain evidence="2 3">D10</strain>
    </source>
</reference>
<name>A0ABM7QGI5_9GAMM</name>
<evidence type="ECO:0000313" key="2">
    <source>
        <dbReference type="EMBL" id="BCT96802.1"/>
    </source>
</evidence>
<accession>A0ABM7QGI5</accession>
<feature type="chain" id="PRO_5045903981" description="Lipoprotein" evidence="1">
    <location>
        <begin position="21"/>
        <end position="170"/>
    </location>
</feature>
<feature type="signal peptide" evidence="1">
    <location>
        <begin position="1"/>
        <end position="20"/>
    </location>
</feature>